<evidence type="ECO:0000313" key="3">
    <source>
        <dbReference type="Proteomes" id="UP000094385"/>
    </source>
</evidence>
<name>A0A1E3QA24_LIPST</name>
<proteinExistence type="predicted"/>
<evidence type="ECO:0000313" key="2">
    <source>
        <dbReference type="EMBL" id="ODQ74480.1"/>
    </source>
</evidence>
<feature type="compositionally biased region" description="Low complexity" evidence="1">
    <location>
        <begin position="34"/>
        <end position="60"/>
    </location>
</feature>
<evidence type="ECO:0000256" key="1">
    <source>
        <dbReference type="SAM" id="MobiDB-lite"/>
    </source>
</evidence>
<dbReference type="OrthoDB" id="10572450at2759"/>
<gene>
    <name evidence="2" type="ORF">LIPSTDRAFT_70124</name>
</gene>
<dbReference type="Proteomes" id="UP000094385">
    <property type="component" value="Unassembled WGS sequence"/>
</dbReference>
<protein>
    <submittedName>
        <fullName evidence="2">Uncharacterized protein</fullName>
    </submittedName>
</protein>
<dbReference type="EMBL" id="KV454292">
    <property type="protein sequence ID" value="ODQ74480.1"/>
    <property type="molecule type" value="Genomic_DNA"/>
</dbReference>
<organism evidence="2 3">
    <name type="scientific">Lipomyces starkeyi NRRL Y-11557</name>
    <dbReference type="NCBI Taxonomy" id="675824"/>
    <lineage>
        <taxon>Eukaryota</taxon>
        <taxon>Fungi</taxon>
        <taxon>Dikarya</taxon>
        <taxon>Ascomycota</taxon>
        <taxon>Saccharomycotina</taxon>
        <taxon>Lipomycetes</taxon>
        <taxon>Lipomycetales</taxon>
        <taxon>Lipomycetaceae</taxon>
        <taxon>Lipomyces</taxon>
    </lineage>
</organism>
<reference evidence="2 3" key="1">
    <citation type="journal article" date="2016" name="Proc. Natl. Acad. Sci. U.S.A.">
        <title>Comparative genomics of biotechnologically important yeasts.</title>
        <authorList>
            <person name="Riley R."/>
            <person name="Haridas S."/>
            <person name="Wolfe K.H."/>
            <person name="Lopes M.R."/>
            <person name="Hittinger C.T."/>
            <person name="Goeker M."/>
            <person name="Salamov A.A."/>
            <person name="Wisecaver J.H."/>
            <person name="Long T.M."/>
            <person name="Calvey C.H."/>
            <person name="Aerts A.L."/>
            <person name="Barry K.W."/>
            <person name="Choi C."/>
            <person name="Clum A."/>
            <person name="Coughlan A.Y."/>
            <person name="Deshpande S."/>
            <person name="Douglass A.P."/>
            <person name="Hanson S.J."/>
            <person name="Klenk H.-P."/>
            <person name="LaButti K.M."/>
            <person name="Lapidus A."/>
            <person name="Lindquist E.A."/>
            <person name="Lipzen A.M."/>
            <person name="Meier-Kolthoff J.P."/>
            <person name="Ohm R.A."/>
            <person name="Otillar R.P."/>
            <person name="Pangilinan J.L."/>
            <person name="Peng Y."/>
            <person name="Rokas A."/>
            <person name="Rosa C.A."/>
            <person name="Scheuner C."/>
            <person name="Sibirny A.A."/>
            <person name="Slot J.C."/>
            <person name="Stielow J.B."/>
            <person name="Sun H."/>
            <person name="Kurtzman C.P."/>
            <person name="Blackwell M."/>
            <person name="Grigoriev I.V."/>
            <person name="Jeffries T.W."/>
        </authorList>
    </citation>
    <scope>NUCLEOTIDE SEQUENCE [LARGE SCALE GENOMIC DNA]</scope>
    <source>
        <strain evidence="2 3">NRRL Y-11557</strain>
    </source>
</reference>
<feature type="compositionally biased region" description="Basic and acidic residues" evidence="1">
    <location>
        <begin position="1"/>
        <end position="25"/>
    </location>
</feature>
<keyword evidence="3" id="KW-1185">Reference proteome</keyword>
<feature type="region of interest" description="Disordered" evidence="1">
    <location>
        <begin position="1"/>
        <end position="69"/>
    </location>
</feature>
<dbReference type="AlphaFoldDB" id="A0A1E3QA24"/>
<accession>A0A1E3QA24</accession>
<sequence length="209" mass="22447">MTDIDRNESTKGDAPDNTKKGRKLADMLLSMDILTTPELTTTSSSSGTESGSSPDGSPGSKGVEHGGINDVELEVEQVSPPPPYTSPQQNSDYLKIDIGRGVNDDAIMRDTTLKILTCIPKTQHIDGEHLFSPSPPTKSLSSAIIGKDMSPLTESFQRLQLNGTTLDAEGDEELLEYTDTGATLSLAARFKPATVYITKEADRESAILF</sequence>